<evidence type="ECO:0008006" key="2">
    <source>
        <dbReference type="Google" id="ProtNLM"/>
    </source>
</evidence>
<accession>A0A0F9I6R6</accession>
<sequence>MYLGGVLKLLNKPVRILAIDVGGGTQDILLYENNKPIENCFKLVLPSQTVIVGKRIEKATNKNKDIFLHGHIMGGGKCVSAIKNHIKQGLKIYATSHASKTIRDSLAEVQKLGVEIVEKKPKNTISIELKDIDLKVLQKVLASFEIKIPDKFAIAVFDHGEDTKGSNRRFRFKLWQDFIIEQGGLLKDLVYCKVPDPFTRMKSVQDLLKDAILMQTGTAAICGSLCDPRVAKEISKGLVIVNIGNQHTLAVLVQNERIWGLFEHHTSMLTPKKLKRFVQSLQNKSLKNEEIFDDMGHGSIINPACPKNIKFDFITVVGPHRQIAEDSDCYFATPYGDMMLTGCFGLVAGAKKLYGEKLIFN</sequence>
<organism evidence="1">
    <name type="scientific">marine sediment metagenome</name>
    <dbReference type="NCBI Taxonomy" id="412755"/>
    <lineage>
        <taxon>unclassified sequences</taxon>
        <taxon>metagenomes</taxon>
        <taxon>ecological metagenomes</taxon>
    </lineage>
</organism>
<dbReference type="PIRSF" id="PIRSF029129">
    <property type="entry name" value="DUF1786_pyruvate_format-lyase"/>
    <property type="match status" value="1"/>
</dbReference>
<dbReference type="InterPro" id="IPR014846">
    <property type="entry name" value="DUF1786_pyruvate_format-lyase"/>
</dbReference>
<dbReference type="AlphaFoldDB" id="A0A0F9I6R6"/>
<reference evidence="1" key="1">
    <citation type="journal article" date="2015" name="Nature">
        <title>Complex archaea that bridge the gap between prokaryotes and eukaryotes.</title>
        <authorList>
            <person name="Spang A."/>
            <person name="Saw J.H."/>
            <person name="Jorgensen S.L."/>
            <person name="Zaremba-Niedzwiedzka K."/>
            <person name="Martijn J."/>
            <person name="Lind A.E."/>
            <person name="van Eijk R."/>
            <person name="Schleper C."/>
            <person name="Guy L."/>
            <person name="Ettema T.J."/>
        </authorList>
    </citation>
    <scope>NUCLEOTIDE SEQUENCE</scope>
</reference>
<evidence type="ECO:0000313" key="1">
    <source>
        <dbReference type="EMBL" id="KKM23207.1"/>
    </source>
</evidence>
<proteinExistence type="predicted"/>
<name>A0A0F9I6R6_9ZZZZ</name>
<comment type="caution">
    <text evidence="1">The sequence shown here is derived from an EMBL/GenBank/DDBJ whole genome shotgun (WGS) entry which is preliminary data.</text>
</comment>
<dbReference type="Pfam" id="PF08735">
    <property type="entry name" value="DUF1786"/>
    <property type="match status" value="1"/>
</dbReference>
<dbReference type="EMBL" id="LAZR01013176">
    <property type="protein sequence ID" value="KKM23207.1"/>
    <property type="molecule type" value="Genomic_DNA"/>
</dbReference>
<protein>
    <recommendedName>
        <fullName evidence="2">Pyruvate formate lyase-activating protein</fullName>
    </recommendedName>
</protein>
<gene>
    <name evidence="1" type="ORF">LCGC14_1617540</name>
</gene>